<feature type="transmembrane region" description="Helical" evidence="1">
    <location>
        <begin position="7"/>
        <end position="23"/>
    </location>
</feature>
<keyword evidence="1" id="KW-1133">Transmembrane helix</keyword>
<evidence type="ECO:0000313" key="3">
    <source>
        <dbReference type="Proteomes" id="UP000230790"/>
    </source>
</evidence>
<feature type="transmembrane region" description="Helical" evidence="1">
    <location>
        <begin position="60"/>
        <end position="79"/>
    </location>
</feature>
<organism evidence="2 3">
    <name type="scientific">Candidatus Thermofonsia Clade 3 bacterium</name>
    <dbReference type="NCBI Taxonomy" id="2364212"/>
    <lineage>
        <taxon>Bacteria</taxon>
        <taxon>Bacillati</taxon>
        <taxon>Chloroflexota</taxon>
        <taxon>Candidatus Thermofontia</taxon>
        <taxon>Candidatus Thermofonsia Clade 3</taxon>
    </lineage>
</organism>
<feature type="transmembrane region" description="Helical" evidence="1">
    <location>
        <begin position="29"/>
        <end position="48"/>
    </location>
</feature>
<sequence>MKGWTKLLLDIVMGAIIPILILNNLTRPLGAPVAYVIAALVPVAYVLADTFLISRRFNAIATYVALTAIMNGVLAFWFVDGWRYALKDTAGLIGAVVLFFGSIAIGKPMFQFFIAQVLQPDTPKKDSAWRSLIAKPKVRRGLVTATALVGGMNAALGVANFLLNANIVTAPFGTDTFNSQVAGVNAITRVAFTLASLVVFAAAFYLAYRALFQELPSEEGKSQFESEFWDLVRLAEQRTDAQTAGKAAE</sequence>
<comment type="caution">
    <text evidence="2">The sequence shown here is derived from an EMBL/GenBank/DDBJ whole genome shotgun (WGS) entry which is preliminary data.</text>
</comment>
<reference evidence="2 3" key="1">
    <citation type="submission" date="2017-11" db="EMBL/GenBank/DDBJ databases">
        <title>Evolution of Phototrophy in the Chloroflexi Phylum Driven by Horizontal Gene Transfer.</title>
        <authorList>
            <person name="Ward L.M."/>
            <person name="Hemp J."/>
            <person name="Shih P.M."/>
            <person name="Mcglynn S.E."/>
            <person name="Fischer W."/>
        </authorList>
    </citation>
    <scope>NUCLEOTIDE SEQUENCE [LARGE SCALE GENOMIC DNA]</scope>
    <source>
        <strain evidence="2">JP3_7</strain>
    </source>
</reference>
<feature type="transmembrane region" description="Helical" evidence="1">
    <location>
        <begin position="91"/>
        <end position="115"/>
    </location>
</feature>
<dbReference type="NCBIfam" id="NF041646">
    <property type="entry name" value="VC0807_fam"/>
    <property type="match status" value="1"/>
</dbReference>
<feature type="transmembrane region" description="Helical" evidence="1">
    <location>
        <begin position="183"/>
        <end position="208"/>
    </location>
</feature>
<evidence type="ECO:0000256" key="1">
    <source>
        <dbReference type="SAM" id="Phobius"/>
    </source>
</evidence>
<accession>A0A2M8QCW3</accession>
<keyword evidence="1" id="KW-0812">Transmembrane</keyword>
<dbReference type="AlphaFoldDB" id="A0A2M8QCW3"/>
<evidence type="ECO:0008006" key="4">
    <source>
        <dbReference type="Google" id="ProtNLM"/>
    </source>
</evidence>
<dbReference type="Proteomes" id="UP000230790">
    <property type="component" value="Unassembled WGS sequence"/>
</dbReference>
<name>A0A2M8QCW3_9CHLR</name>
<gene>
    <name evidence="2" type="ORF">CUN48_07880</name>
</gene>
<protein>
    <recommendedName>
        <fullName evidence="4">MFS transporter</fullName>
    </recommendedName>
</protein>
<evidence type="ECO:0000313" key="2">
    <source>
        <dbReference type="EMBL" id="PJF47592.1"/>
    </source>
</evidence>
<proteinExistence type="predicted"/>
<dbReference type="EMBL" id="PGTN01000042">
    <property type="protein sequence ID" value="PJF47592.1"/>
    <property type="molecule type" value="Genomic_DNA"/>
</dbReference>
<feature type="transmembrane region" description="Helical" evidence="1">
    <location>
        <begin position="142"/>
        <end position="163"/>
    </location>
</feature>
<keyword evidence="1" id="KW-0472">Membrane</keyword>